<dbReference type="STRING" id="1208324.P73_2865"/>
<dbReference type="PRINTS" id="PR00081">
    <property type="entry name" value="GDHRDH"/>
</dbReference>
<dbReference type="OrthoDB" id="7593130at2"/>
<keyword evidence="2" id="KW-1185">Reference proteome</keyword>
<dbReference type="HOGENOM" id="CLU_010194_9_1_5"/>
<dbReference type="PANTHER" id="PTHR45458">
    <property type="entry name" value="SHORT-CHAIN DEHYDROGENASE/REDUCTASE SDR"/>
    <property type="match status" value="1"/>
</dbReference>
<accession>A0A0B5E2G3</accession>
<reference evidence="1 2" key="1">
    <citation type="journal article" date="2014" name="Int. J. Syst. Evol. Microbiol.">
        <title>Celeribacter indicus sp. nov., a polycyclic aromatic hydrocarbon-degrading bacterium from deep-sea sediment and reclassification of Huaishuia halophila as Celeribacter halophilus comb. nov.</title>
        <authorList>
            <person name="Lai Q."/>
            <person name="Cao J."/>
            <person name="Yuan J."/>
            <person name="Li F."/>
            <person name="Shao Z."/>
        </authorList>
    </citation>
    <scope>NUCLEOTIDE SEQUENCE [LARGE SCALE GENOMIC DNA]</scope>
    <source>
        <strain evidence="1">P73</strain>
    </source>
</reference>
<dbReference type="InterPro" id="IPR036291">
    <property type="entry name" value="NAD(P)-bd_dom_sf"/>
</dbReference>
<protein>
    <submittedName>
        <fullName evidence="1">Short-chain dehydrogenase</fullName>
    </submittedName>
</protein>
<evidence type="ECO:0000313" key="2">
    <source>
        <dbReference type="Proteomes" id="UP000031521"/>
    </source>
</evidence>
<dbReference type="PANTHER" id="PTHR45458:SF1">
    <property type="entry name" value="SHORT CHAIN DEHYDROGENASE"/>
    <property type="match status" value="1"/>
</dbReference>
<dbReference type="GO" id="GO:0016616">
    <property type="term" value="F:oxidoreductase activity, acting on the CH-OH group of donors, NAD or NADP as acceptor"/>
    <property type="evidence" value="ECO:0007669"/>
    <property type="project" value="TreeGrafter"/>
</dbReference>
<proteinExistence type="predicted"/>
<organism evidence="1 2">
    <name type="scientific">Celeribacter indicus</name>
    <dbReference type="NCBI Taxonomy" id="1208324"/>
    <lineage>
        <taxon>Bacteria</taxon>
        <taxon>Pseudomonadati</taxon>
        <taxon>Pseudomonadota</taxon>
        <taxon>Alphaproteobacteria</taxon>
        <taxon>Rhodobacterales</taxon>
        <taxon>Roseobacteraceae</taxon>
        <taxon>Celeribacter</taxon>
    </lineage>
</organism>
<gene>
    <name evidence="1" type="ORF">P73_2865</name>
</gene>
<dbReference type="SUPFAM" id="SSF51735">
    <property type="entry name" value="NAD(P)-binding Rossmann-fold domains"/>
    <property type="match status" value="1"/>
</dbReference>
<dbReference type="Proteomes" id="UP000031521">
    <property type="component" value="Chromosome"/>
</dbReference>
<dbReference type="CDD" id="cd05325">
    <property type="entry name" value="carb_red_sniffer_like_SDR_c"/>
    <property type="match status" value="1"/>
</dbReference>
<name>A0A0B5E2G3_9RHOB</name>
<dbReference type="Gene3D" id="3.40.50.720">
    <property type="entry name" value="NAD(P)-binding Rossmann-like Domain"/>
    <property type="match status" value="1"/>
</dbReference>
<dbReference type="EMBL" id="CP004393">
    <property type="protein sequence ID" value="AJE47580.1"/>
    <property type="molecule type" value="Genomic_DNA"/>
</dbReference>
<dbReference type="Pfam" id="PF00106">
    <property type="entry name" value="adh_short"/>
    <property type="match status" value="1"/>
</dbReference>
<dbReference type="RefSeq" id="WP_043870109.1">
    <property type="nucleotide sequence ID" value="NZ_CP004393.1"/>
</dbReference>
<dbReference type="KEGG" id="cid:P73_2865"/>
<dbReference type="AlphaFoldDB" id="A0A0B5E2G3"/>
<dbReference type="InterPro" id="IPR052184">
    <property type="entry name" value="SDR_enzymes"/>
</dbReference>
<dbReference type="InterPro" id="IPR002347">
    <property type="entry name" value="SDR_fam"/>
</dbReference>
<evidence type="ECO:0000313" key="1">
    <source>
        <dbReference type="EMBL" id="AJE47580.1"/>
    </source>
</evidence>
<sequence length="224" mass="23709">MPTILISGTNRGIGRELVRQFSSAGWQVIATVRRPGPDAVPGAPGVRVEQLEASDPASIAALARRLDGVPLDVVLANAGIARNLGAGAGEVSADEMREVFETNLWGPLGLAVALRANLFAGERKVVLAMSSLMSSIAANDWGTQYSYRASKAALNALWSALAREWTAQGITCTLLRPGMVATDMTDHRGIPVEESVAGMVRVVENLCLADSGRIIGYDGRDVPW</sequence>